<dbReference type="GO" id="GO:0006581">
    <property type="term" value="P:acetylcholine catabolic process"/>
    <property type="evidence" value="ECO:0007669"/>
    <property type="project" value="TreeGrafter"/>
</dbReference>
<organism evidence="6 7">
    <name type="scientific">Elysia crispata</name>
    <name type="common">lettuce slug</name>
    <dbReference type="NCBI Taxonomy" id="231223"/>
    <lineage>
        <taxon>Eukaryota</taxon>
        <taxon>Metazoa</taxon>
        <taxon>Spiralia</taxon>
        <taxon>Lophotrochozoa</taxon>
        <taxon>Mollusca</taxon>
        <taxon>Gastropoda</taxon>
        <taxon>Heterobranchia</taxon>
        <taxon>Euthyneura</taxon>
        <taxon>Panpulmonata</taxon>
        <taxon>Sacoglossa</taxon>
        <taxon>Placobranchoidea</taxon>
        <taxon>Plakobranchidae</taxon>
        <taxon>Elysia</taxon>
    </lineage>
</organism>
<dbReference type="GO" id="GO:0005886">
    <property type="term" value="C:plasma membrane"/>
    <property type="evidence" value="ECO:0007669"/>
    <property type="project" value="TreeGrafter"/>
</dbReference>
<dbReference type="GO" id="GO:0019695">
    <property type="term" value="P:choline metabolic process"/>
    <property type="evidence" value="ECO:0007669"/>
    <property type="project" value="TreeGrafter"/>
</dbReference>
<comment type="similarity">
    <text evidence="1 4">Belongs to the type-B carboxylesterase/lipase family.</text>
</comment>
<dbReference type="PANTHER" id="PTHR43918:SF4">
    <property type="entry name" value="CARBOXYLIC ESTER HYDROLASE"/>
    <property type="match status" value="1"/>
</dbReference>
<dbReference type="InterPro" id="IPR002018">
    <property type="entry name" value="CarbesteraseB"/>
</dbReference>
<name>A0AAE1DD08_9GAST</name>
<evidence type="ECO:0000256" key="1">
    <source>
        <dbReference type="ARBA" id="ARBA00005964"/>
    </source>
</evidence>
<dbReference type="InterPro" id="IPR019826">
    <property type="entry name" value="Carboxylesterase_B_AS"/>
</dbReference>
<dbReference type="GO" id="GO:0005615">
    <property type="term" value="C:extracellular space"/>
    <property type="evidence" value="ECO:0007669"/>
    <property type="project" value="TreeGrafter"/>
</dbReference>
<evidence type="ECO:0000256" key="3">
    <source>
        <dbReference type="ARBA" id="ARBA00022801"/>
    </source>
</evidence>
<comment type="caution">
    <text evidence="6">The sequence shown here is derived from an EMBL/GenBank/DDBJ whole genome shotgun (WGS) entry which is preliminary data.</text>
</comment>
<protein>
    <recommendedName>
        <fullName evidence="4">Carboxylic ester hydrolase</fullName>
        <ecNumber evidence="4">3.1.1.-</ecNumber>
    </recommendedName>
</protein>
<dbReference type="PROSITE" id="PS00122">
    <property type="entry name" value="CARBOXYLESTERASE_B_1"/>
    <property type="match status" value="1"/>
</dbReference>
<feature type="domain" description="Carboxylesterase type B" evidence="5">
    <location>
        <begin position="48"/>
        <end position="519"/>
    </location>
</feature>
<dbReference type="PANTHER" id="PTHR43918">
    <property type="entry name" value="ACETYLCHOLINESTERASE"/>
    <property type="match status" value="1"/>
</dbReference>
<proteinExistence type="inferred from homology"/>
<accession>A0AAE1DD08</accession>
<keyword evidence="3 4" id="KW-0378">Hydrolase</keyword>
<keyword evidence="7" id="KW-1185">Reference proteome</keyword>
<dbReference type="GO" id="GO:0003990">
    <property type="term" value="F:acetylcholinesterase activity"/>
    <property type="evidence" value="ECO:0007669"/>
    <property type="project" value="TreeGrafter"/>
</dbReference>
<gene>
    <name evidence="6" type="ORF">RRG08_025429</name>
</gene>
<dbReference type="Proteomes" id="UP001283361">
    <property type="component" value="Unassembled WGS sequence"/>
</dbReference>
<evidence type="ECO:0000256" key="2">
    <source>
        <dbReference type="ARBA" id="ARBA00022487"/>
    </source>
</evidence>
<evidence type="ECO:0000313" key="7">
    <source>
        <dbReference type="Proteomes" id="UP001283361"/>
    </source>
</evidence>
<dbReference type="AlphaFoldDB" id="A0AAE1DD08"/>
<dbReference type="InterPro" id="IPR029058">
    <property type="entry name" value="AB_hydrolase_fold"/>
</dbReference>
<evidence type="ECO:0000256" key="4">
    <source>
        <dbReference type="RuleBase" id="RU361235"/>
    </source>
</evidence>
<reference evidence="6" key="1">
    <citation type="journal article" date="2023" name="G3 (Bethesda)">
        <title>A reference genome for the long-term kleptoplast-retaining sea slug Elysia crispata morphotype clarki.</title>
        <authorList>
            <person name="Eastman K.E."/>
            <person name="Pendleton A.L."/>
            <person name="Shaikh M.A."/>
            <person name="Suttiyut T."/>
            <person name="Ogas R."/>
            <person name="Tomko P."/>
            <person name="Gavelis G."/>
            <person name="Widhalm J.R."/>
            <person name="Wisecaver J.H."/>
        </authorList>
    </citation>
    <scope>NUCLEOTIDE SEQUENCE</scope>
    <source>
        <strain evidence="6">ECLA1</strain>
    </source>
</reference>
<sequence>MINFCMLFPAGGSLTMYLTTLIVVSLGTFVARSFCAQTSGVNHYVTTTIQNGVVRGRSLIVNGKTIDTYYEIPYAQPPLGFLRFKPPAPVSSWSGVRNALQPSKRCVQFQYPGFPDFRVKIACTQTSTHPQDRPKMQHYLQWYGYMEGGTAMVRGLFTMARDLPPKTSLWSLNYRLEALGFLSTEDYVMPGNYDMLDMVAALKWVNANIASFGGDPQRVTIFGESAGSAAVSLLQLSPLAQDFFQGAIMQSGVSLSPWAYAHPARAVSHSLFARLLAAQLDCASADNVQLTAGNNILFNPRVGTIYGFLPELPLRLMARGLFAHCNTIRGFTLNEGAFFFDDVTLKQIDSPQAFMAMASNTLPLFTIVDKDQIVLDLVDYYLYNLTTEAVNYAKAAEAFGTDFNFVGPTVNEVEMASKASAGEKHYLYQFSVRPESSSQPDCVTAVHADDIAFVFGFGVENWNPILQTVSEKIMEMWTNFAKSGDPNCPSATGCSDVSWKPFVQNHQNMLNITTMGNALEQFDEPTVTGAYFGLMQRIDTAIDPSSIVVG</sequence>
<dbReference type="EMBL" id="JAWDGP010004366">
    <property type="protein sequence ID" value="KAK3764908.1"/>
    <property type="molecule type" value="Genomic_DNA"/>
</dbReference>
<keyword evidence="2" id="KW-0719">Serine esterase</keyword>
<evidence type="ECO:0000313" key="6">
    <source>
        <dbReference type="EMBL" id="KAK3764908.1"/>
    </source>
</evidence>
<dbReference type="SUPFAM" id="SSF53474">
    <property type="entry name" value="alpha/beta-Hydrolases"/>
    <property type="match status" value="1"/>
</dbReference>
<dbReference type="Gene3D" id="3.40.50.1820">
    <property type="entry name" value="alpha/beta hydrolase"/>
    <property type="match status" value="1"/>
</dbReference>
<dbReference type="Pfam" id="PF00135">
    <property type="entry name" value="COesterase"/>
    <property type="match status" value="1"/>
</dbReference>
<evidence type="ECO:0000259" key="5">
    <source>
        <dbReference type="Pfam" id="PF00135"/>
    </source>
</evidence>
<dbReference type="EC" id="3.1.1.-" evidence="4"/>
<dbReference type="InterPro" id="IPR050654">
    <property type="entry name" value="AChE-related_enzymes"/>
</dbReference>